<keyword evidence="5" id="KW-1185">Reference proteome</keyword>
<reference evidence="4 5" key="1">
    <citation type="submission" date="2023-04" db="EMBL/GenBank/DDBJ databases">
        <title>Nanopore sequencing of Janthinobacterium from water.</title>
        <authorList>
            <person name="Ciuchcinski K."/>
            <person name="Rokowska A."/>
            <person name="Dziewit L."/>
        </authorList>
    </citation>
    <scope>NUCLEOTIDE SEQUENCE [LARGE SCALE GENOMIC DNA]</scope>
    <source>
        <strain evidence="4 5">DEMB2</strain>
    </source>
</reference>
<accession>A0ABY8I3U6</accession>
<dbReference type="EMBL" id="CP121464">
    <property type="protein sequence ID" value="WFR79579.1"/>
    <property type="molecule type" value="Genomic_DNA"/>
</dbReference>
<proteinExistence type="predicted"/>
<evidence type="ECO:0000313" key="5">
    <source>
        <dbReference type="Proteomes" id="UP001219584"/>
    </source>
</evidence>
<keyword evidence="1" id="KW-0732">Signal</keyword>
<feature type="domain" description="Sporulation stage II protein D amidase enhancer LytB N-terminal" evidence="2">
    <location>
        <begin position="327"/>
        <end position="379"/>
    </location>
</feature>
<protein>
    <submittedName>
        <fullName evidence="4">DUF2300 domain-containing protein</fullName>
    </submittedName>
</protein>
<feature type="domain" description="DUF2300" evidence="3">
    <location>
        <begin position="82"/>
        <end position="207"/>
    </location>
</feature>
<feature type="domain" description="DUF2300" evidence="3">
    <location>
        <begin position="417"/>
        <end position="537"/>
    </location>
</feature>
<organism evidence="4 5">
    <name type="scientific">Janthinobacterium rivuli</name>
    <dbReference type="NCBI Taxonomy" id="2751478"/>
    <lineage>
        <taxon>Bacteria</taxon>
        <taxon>Pseudomonadati</taxon>
        <taxon>Pseudomonadota</taxon>
        <taxon>Betaproteobacteria</taxon>
        <taxon>Burkholderiales</taxon>
        <taxon>Oxalobacteraceae</taxon>
        <taxon>Janthinobacterium</taxon>
    </lineage>
</organism>
<evidence type="ECO:0000256" key="1">
    <source>
        <dbReference type="SAM" id="SignalP"/>
    </source>
</evidence>
<feature type="signal peptide" evidence="1">
    <location>
        <begin position="1"/>
        <end position="20"/>
    </location>
</feature>
<dbReference type="Pfam" id="PF08486">
    <property type="entry name" value="SpoIID"/>
    <property type="match status" value="1"/>
</dbReference>
<feature type="chain" id="PRO_5045072420" evidence="1">
    <location>
        <begin position="21"/>
        <end position="560"/>
    </location>
</feature>
<dbReference type="InterPro" id="IPR018748">
    <property type="entry name" value="DUF2300_secreted"/>
</dbReference>
<name>A0ABY8I3U6_9BURK</name>
<dbReference type="InterPro" id="IPR013693">
    <property type="entry name" value="SpoIID/LytB_N"/>
</dbReference>
<dbReference type="Proteomes" id="UP001219584">
    <property type="component" value="Chromosome"/>
</dbReference>
<dbReference type="RefSeq" id="WP_278317260.1">
    <property type="nucleotide sequence ID" value="NZ_CP121464.1"/>
</dbReference>
<evidence type="ECO:0000313" key="4">
    <source>
        <dbReference type="EMBL" id="WFR79579.1"/>
    </source>
</evidence>
<evidence type="ECO:0000259" key="2">
    <source>
        <dbReference type="Pfam" id="PF08486"/>
    </source>
</evidence>
<dbReference type="Pfam" id="PF10062">
    <property type="entry name" value="DUF2300"/>
    <property type="match status" value="2"/>
</dbReference>
<evidence type="ECO:0000259" key="3">
    <source>
        <dbReference type="Pfam" id="PF10062"/>
    </source>
</evidence>
<gene>
    <name evidence="4" type="ORF">P9875_28560</name>
</gene>
<sequence>MGFVCPALMLATLLATPAFSASLDVAWWRDGKIEVRQLRQGGTAPPPFDGARQVPLASLWKLFVYVYASDNKVAMPDYRCGGRDPEEVYCCDAGQSIGHDAALAQSCGPFFSPGRLMITAIPWRKYWTGRLGSAPAGDFAWLADPAQLASKRLVRLDSLLRALDSIPAASRVDAEAALLRVVLDGRGAGTARWFGSQLRVKTYSWHEQRRADERIGGAAGWLADGRPIWFGGAGGSSNVFEQWAPRLAASLPKVGAADDGGCVVVDYFKRYPIRAVRGERGVAAVGPLNGRYHVQFDNGQNLALRSSGELMLLQEKGGRPQLRGRFGVNEYVARVLDREASTSEPEAAKALAIAARTYLQQNAVTVAGCQQIADSSATQRVSPSPATPAALAIARWTDQLIVDGVTVRYHSNQASEGTMAWSEAVRQAKQGKHYDELLATAYPGGALSTFGNTGARCRRLAQNEDWLARSVPRWQRVLLREAGYEAPPQAPLVCALQSGAPYSEQSRNRIYMRPLATREDRITLAHEYLHLGLRNHPRGQDEEYVERLARRLVDLNLEAL</sequence>